<feature type="domain" description="Helicase ATP-binding" evidence="2">
    <location>
        <begin position="460"/>
        <end position="642"/>
    </location>
</feature>
<dbReference type="GO" id="GO:0003677">
    <property type="term" value="F:DNA binding"/>
    <property type="evidence" value="ECO:0007669"/>
    <property type="project" value="UniProtKB-KW"/>
</dbReference>
<dbReference type="InterPro" id="IPR013670">
    <property type="entry name" value="EcoEI_R_C_dom"/>
</dbReference>
<dbReference type="RefSeq" id="WP_171501286.1">
    <property type="nucleotide sequence ID" value="NZ_WLYL01000021.1"/>
</dbReference>
<dbReference type="Gene3D" id="3.90.1570.30">
    <property type="match status" value="1"/>
</dbReference>
<dbReference type="Proteomes" id="UP000473854">
    <property type="component" value="Unassembled WGS sequence"/>
</dbReference>
<dbReference type="SUPFAM" id="SSF52540">
    <property type="entry name" value="P-loop containing nucleoside triphosphate hydrolases"/>
    <property type="match status" value="1"/>
</dbReference>
<gene>
    <name evidence="4" type="primary">hsdR</name>
    <name evidence="4" type="ORF">GIX10_07865</name>
</gene>
<dbReference type="Pfam" id="PF08463">
    <property type="entry name" value="EcoEI_R_C"/>
    <property type="match status" value="1"/>
</dbReference>
<dbReference type="InterPro" id="IPR001650">
    <property type="entry name" value="Helicase_C-like"/>
</dbReference>
<feature type="domain" description="Helicase C-terminal" evidence="3">
    <location>
        <begin position="718"/>
        <end position="880"/>
    </location>
</feature>
<evidence type="ECO:0000313" key="4">
    <source>
        <dbReference type="EMBL" id="MTD11342.1"/>
    </source>
</evidence>
<organism evidence="4 5">
    <name type="scientific">Acinetobacter faecalis</name>
    <dbReference type="NCBI Taxonomy" id="2665161"/>
    <lineage>
        <taxon>Bacteria</taxon>
        <taxon>Pseudomonadati</taxon>
        <taxon>Pseudomonadota</taxon>
        <taxon>Gammaproteobacteria</taxon>
        <taxon>Moraxellales</taxon>
        <taxon>Moraxellaceae</taxon>
        <taxon>Acinetobacter</taxon>
    </lineage>
</organism>
<dbReference type="CDD" id="cd18032">
    <property type="entry name" value="DEXHc_RE_I_III_res"/>
    <property type="match status" value="1"/>
</dbReference>
<reference evidence="4 5" key="1">
    <citation type="submission" date="2019-11" db="EMBL/GenBank/DDBJ databases">
        <authorList>
            <person name="An D."/>
        </authorList>
    </citation>
    <scope>NUCLEOTIDE SEQUENCE [LARGE SCALE GENOMIC DNA]</scope>
    <source>
        <strain evidence="4 5">YIM 103518</strain>
    </source>
</reference>
<dbReference type="PANTHER" id="PTHR47396:SF1">
    <property type="entry name" value="ATP-DEPENDENT HELICASE IRC3-RELATED"/>
    <property type="match status" value="1"/>
</dbReference>
<dbReference type="InterPro" id="IPR006935">
    <property type="entry name" value="Helicase/UvrB_N"/>
</dbReference>
<accession>A0A6L6GF66</accession>
<dbReference type="GO" id="GO:0005524">
    <property type="term" value="F:ATP binding"/>
    <property type="evidence" value="ECO:0007669"/>
    <property type="project" value="UniProtKB-KW"/>
</dbReference>
<dbReference type="InterPro" id="IPR027417">
    <property type="entry name" value="P-loop_NTPase"/>
</dbReference>
<keyword evidence="4" id="KW-0378">Hydrolase</keyword>
<dbReference type="NCBIfam" id="NF008521">
    <property type="entry name" value="PRK11448.1"/>
    <property type="match status" value="1"/>
</dbReference>
<dbReference type="Pfam" id="PF00271">
    <property type="entry name" value="Helicase_C"/>
    <property type="match status" value="1"/>
</dbReference>
<evidence type="ECO:0000256" key="1">
    <source>
        <dbReference type="SAM" id="Coils"/>
    </source>
</evidence>
<keyword evidence="1" id="KW-0175">Coiled coil</keyword>
<feature type="coiled-coil region" evidence="1">
    <location>
        <begin position="147"/>
        <end position="241"/>
    </location>
</feature>
<evidence type="ECO:0000259" key="2">
    <source>
        <dbReference type="PROSITE" id="PS51192"/>
    </source>
</evidence>
<dbReference type="GO" id="GO:0009035">
    <property type="term" value="F:type I site-specific deoxyribonuclease activity"/>
    <property type="evidence" value="ECO:0007669"/>
    <property type="project" value="UniProtKB-EC"/>
</dbReference>
<comment type="caution">
    <text evidence="4">The sequence shown here is derived from an EMBL/GenBank/DDBJ whole genome shotgun (WGS) entry which is preliminary data.</text>
</comment>
<dbReference type="PANTHER" id="PTHR47396">
    <property type="entry name" value="TYPE I RESTRICTION ENZYME ECOKI R PROTEIN"/>
    <property type="match status" value="1"/>
</dbReference>
<dbReference type="EMBL" id="WLYL01000021">
    <property type="protein sequence ID" value="MTD11342.1"/>
    <property type="molecule type" value="Genomic_DNA"/>
</dbReference>
<dbReference type="InterPro" id="IPR014001">
    <property type="entry name" value="Helicase_ATP-bd"/>
</dbReference>
<dbReference type="Gene3D" id="3.40.50.300">
    <property type="entry name" value="P-loop containing nucleotide triphosphate hydrolases"/>
    <property type="match status" value="2"/>
</dbReference>
<dbReference type="InterPro" id="IPR007409">
    <property type="entry name" value="Restrct_endonuc_type1_HsdR_N"/>
</dbReference>
<dbReference type="CDD" id="cd18799">
    <property type="entry name" value="SF2_C_EcoAI-like"/>
    <property type="match status" value="1"/>
</dbReference>
<keyword evidence="4" id="KW-0255">Endonuclease</keyword>
<sequence>MPPESTNFDFLAEYDPLFVELAGTAERAFYSDPNITLIKLRQLGEAIAQHMAVNLGIEFDEKTTQADLIYKISNELKLDKVVRDLFHTLRIEGNKANHQFRTKHKEAISGLVIARNLAIWFHRSFGKAGPDFKPEPFVPPVDPSQQLRDLQAEISELRNDLQKANVQLDSSQQLNDLIVKEKSEYEALALAMDEAAQKFSAQAKVHEEALAKQQREYEEKVKELQQQLSNQNEKDVSVKRQQIGRNVRAASQSIVLDEKLTRILIDQQLQEAGWEADTQELDYRKGARPEKGRNMAIAEWPMKGNFKGQRADYVLFIGLTPIAVVEAKKENLNVAGAITQAERYSRGIRIEAPLQGAWLLEGLSQPWSDGVDSFYRIPFAYSCNGREYFKQSAEQSGTWFRDVRNVSNTRRPLQSFHTPEGLLDILKRSKEEAQQKLKDEPFGYLKVRDYQQKAIVAVENVLAQGVRSALLAMATGTGKTRTIIGLMYRFLKAERFKRILFLVDRTALGNQALDAFNEAPLEQNYTLSKIYNVAELGDMVAEAETRVQVATVQAMVKRIFMSDNPPPVDQFDCIIVDEAHRGYNLDQEMTEGEIATRDVAQYLSSYRRVLDYFDAVKVGLTATPAKHTSEIFGKPVYTYSYREAVAEDWLIDHEPPIRYETLLTKNGIKFNKGAKVSAINTQTGSIESAELEDELKFEVESFNRQVINENFNRVICEQLAQEIDPFGDEKTMIFCATDSHADMVKRLLDDAFKEIYSDEYNQAAVAKITGKSDKVDLLIRQYKNERYPSIAITVDLLTTGIDVPKICNLVFMRRVKSRILYEQMIGRATRRCDEIGKTVFRIYDPVDIYAALQEVNTMKPLVKDPNITIEQLVNELTDSDLLEKSLKISGEQQGQTHAHLVLDQLSQKLMRVLRKADKKAESKPVLKQKLDELQQQWGVEPKLLHQHLHKIGPKNAAKFLNQHLNLVTQLETVNDLIGSDRKPIISEHSDELLNREQTYGKYKKPEDYLDQFNQFIRDHLNQSVALAVVVNKPKDLTREQLKEVKMLLDNNGYNEATLRSAVLKQTNQDIAASIVGHIRRAALGEALIPFEQRVSQGMQRIYNLHSWTPAQRKWLERLAKQLVHEVIIDREFVNNRFSDQGGAKQMDKLLGNQLDNVLDQLSEAIWLPHSA</sequence>
<dbReference type="PROSITE" id="PS51192">
    <property type="entry name" value="HELICASE_ATP_BIND_1"/>
    <property type="match status" value="1"/>
</dbReference>
<keyword evidence="4" id="KW-0540">Nuclease</keyword>
<dbReference type="SMART" id="SM00487">
    <property type="entry name" value="DEXDc"/>
    <property type="match status" value="1"/>
</dbReference>
<dbReference type="GO" id="GO:0009307">
    <property type="term" value="P:DNA restriction-modification system"/>
    <property type="evidence" value="ECO:0007669"/>
    <property type="project" value="UniProtKB-KW"/>
</dbReference>
<dbReference type="EC" id="3.1.21.3" evidence="4"/>
<dbReference type="AlphaFoldDB" id="A0A6L6GF66"/>
<protein>
    <submittedName>
        <fullName evidence="4">Type I restriction-modification system endonuclease</fullName>
        <ecNumber evidence="4">3.1.21.3</ecNumber>
    </submittedName>
</protein>
<dbReference type="GO" id="GO:0005829">
    <property type="term" value="C:cytosol"/>
    <property type="evidence" value="ECO:0007669"/>
    <property type="project" value="TreeGrafter"/>
</dbReference>
<dbReference type="PROSITE" id="PS51194">
    <property type="entry name" value="HELICASE_CTER"/>
    <property type="match status" value="1"/>
</dbReference>
<proteinExistence type="predicted"/>
<dbReference type="InterPro" id="IPR050742">
    <property type="entry name" value="Helicase_Restrict-Modif_Enz"/>
</dbReference>
<evidence type="ECO:0000259" key="3">
    <source>
        <dbReference type="PROSITE" id="PS51194"/>
    </source>
</evidence>
<evidence type="ECO:0000313" key="5">
    <source>
        <dbReference type="Proteomes" id="UP000473854"/>
    </source>
</evidence>
<name>A0A6L6GF66_9GAMM</name>
<dbReference type="SMART" id="SM00490">
    <property type="entry name" value="HELICc"/>
    <property type="match status" value="1"/>
</dbReference>
<dbReference type="Pfam" id="PF04313">
    <property type="entry name" value="HSDR_N"/>
    <property type="match status" value="1"/>
</dbReference>
<dbReference type="Pfam" id="PF04851">
    <property type="entry name" value="ResIII"/>
    <property type="match status" value="1"/>
</dbReference>